<reference evidence="4" key="2">
    <citation type="submission" date="2005-05" db="EMBL/GenBank/DDBJ databases">
        <authorList>
            <person name="Loper J."/>
        </authorList>
    </citation>
    <scope>NUCLEOTIDE SEQUENCE</scope>
    <source>
        <strain evidence="4">B728a</strain>
    </source>
</reference>
<protein>
    <recommendedName>
        <fullName evidence="3">Smf/DprA SLOG domain-containing protein</fullName>
    </recommendedName>
</protein>
<dbReference type="PATRIC" id="fig|205918.7.peg.3909"/>
<dbReference type="InterPro" id="IPR057666">
    <property type="entry name" value="DrpA_SLOG"/>
</dbReference>
<dbReference type="OrthoDB" id="9785707at2"/>
<dbReference type="Gene3D" id="3.40.50.450">
    <property type="match status" value="1"/>
</dbReference>
<feature type="domain" description="Smf/DprA SLOG" evidence="3">
    <location>
        <begin position="94"/>
        <end position="297"/>
    </location>
</feature>
<evidence type="ECO:0000313" key="5">
    <source>
        <dbReference type="EMBL" id="AGH18805.1"/>
    </source>
</evidence>
<organism evidence="4 6">
    <name type="scientific">Pseudomonas syringae pv. syringae (strain B728a)</name>
    <dbReference type="NCBI Taxonomy" id="205918"/>
    <lineage>
        <taxon>Bacteria</taxon>
        <taxon>Pseudomonadati</taxon>
        <taxon>Pseudomonadota</taxon>
        <taxon>Gammaproteobacteria</taxon>
        <taxon>Pseudomonadales</taxon>
        <taxon>Pseudomonadaceae</taxon>
        <taxon>Pseudomonas</taxon>
        <taxon>Pseudomonas syringae</taxon>
    </lineage>
</organism>
<proteinExistence type="inferred from homology"/>
<evidence type="ECO:0000256" key="2">
    <source>
        <dbReference type="SAM" id="MobiDB-lite"/>
    </source>
</evidence>
<dbReference type="KEGG" id="psb:Psyr_3805"/>
<dbReference type="AlphaFoldDB" id="Q4ZPT6"/>
<evidence type="ECO:0000259" key="3">
    <source>
        <dbReference type="Pfam" id="PF02481"/>
    </source>
</evidence>
<comment type="similarity">
    <text evidence="1">Belongs to the DprA/Smf family.</text>
</comment>
<dbReference type="GO" id="GO:0009294">
    <property type="term" value="P:DNA-mediated transformation"/>
    <property type="evidence" value="ECO:0007669"/>
    <property type="project" value="InterPro"/>
</dbReference>
<dbReference type="PANTHER" id="PTHR43022:SF1">
    <property type="entry name" value="PROTEIN SMF"/>
    <property type="match status" value="1"/>
</dbReference>
<sequence>MINTNTQSILLLTSYFSKSVGGAKPLSPTEWGRFAQWLNAQGKTPADLVTAEPHAVLEGWHDEKIPLLRIEQLLERGHALALALEKWSRAGLWVLTRSDADYPKALKHHLRNSAPPILFGCGNPRLLNQRGIGVVGARKADDADLAYATSLGKRIAMAGMTVVSGGARGVDEAAMQGGLNEEGTVIGIMADSLLSAALASKWRNGLMSNNLVLVSPFFPEAGFNAGNAMARNKYIYCLSQAAVVVRSETRGGTWNGAIENLKKAWVPLWVKRDTNPESGNYALVSQGAQWLESAAKHVDVHTLSAQAKPESDPEMVPELAPTDQDASISEEDPVRSPPPRDEAPHQLSRDDGRSSQNANSASTHATTIGDLSFYQFFLRKMALRDSPGTAEELSEQWGISKKQLTEWLKQSVDERHVQKLKNPVRFQSLDVGKFEGSIGKNLDPSSDGQLGFKLD</sequence>
<name>Q4ZPT6_PSEU2</name>
<reference evidence="5" key="3">
    <citation type="journal article" date="2013" name="Mol. Cell">
        <title>Discovery of functional toxin/antitoxin systems in bacteria by shotgun cloning.</title>
        <authorList>
            <person name="Sberro H."/>
            <person name="Leavitt A."/>
            <person name="Kiro R."/>
            <person name="Koh E."/>
            <person name="Peleg Y."/>
            <person name="Qimron U."/>
            <person name="Sorek R."/>
        </authorList>
    </citation>
    <scope>NUCLEOTIDE SEQUENCE</scope>
    <source>
        <strain evidence="5">B728a</strain>
    </source>
</reference>
<dbReference type="EMBL" id="KC747465">
    <property type="protein sequence ID" value="AGH18805.1"/>
    <property type="molecule type" value="Genomic_DNA"/>
</dbReference>
<accession>Q4ZPT6</accession>
<evidence type="ECO:0000313" key="4">
    <source>
        <dbReference type="EMBL" id="AAY38836.1"/>
    </source>
</evidence>
<dbReference type="EMBL" id="CP000075">
    <property type="protein sequence ID" value="AAY38836.1"/>
    <property type="molecule type" value="Genomic_DNA"/>
</dbReference>
<dbReference type="RefSeq" id="WP_011268661.1">
    <property type="nucleotide sequence ID" value="NC_007005.1"/>
</dbReference>
<evidence type="ECO:0000256" key="1">
    <source>
        <dbReference type="ARBA" id="ARBA00006525"/>
    </source>
</evidence>
<dbReference type="PANTHER" id="PTHR43022">
    <property type="entry name" value="PROTEIN SMF"/>
    <property type="match status" value="1"/>
</dbReference>
<dbReference type="eggNOG" id="COG0758">
    <property type="taxonomic scope" value="Bacteria"/>
</dbReference>
<dbReference type="STRING" id="205918.Psyr_3805"/>
<dbReference type="SUPFAM" id="SSF102405">
    <property type="entry name" value="MCP/YpsA-like"/>
    <property type="match status" value="1"/>
</dbReference>
<feature type="compositionally biased region" description="Polar residues" evidence="2">
    <location>
        <begin position="354"/>
        <end position="364"/>
    </location>
</feature>
<gene>
    <name evidence="4" type="ordered locus">Psyr_3805</name>
</gene>
<dbReference type="Pfam" id="PF02481">
    <property type="entry name" value="DNA_processg_A"/>
    <property type="match status" value="1"/>
</dbReference>
<evidence type="ECO:0000313" key="6">
    <source>
        <dbReference type="Proteomes" id="UP000000426"/>
    </source>
</evidence>
<dbReference type="HOGENOM" id="CLU_043668_0_0_6"/>
<feature type="compositionally biased region" description="Basic and acidic residues" evidence="2">
    <location>
        <begin position="332"/>
        <end position="353"/>
    </location>
</feature>
<feature type="region of interest" description="Disordered" evidence="2">
    <location>
        <begin position="305"/>
        <end position="364"/>
    </location>
</feature>
<dbReference type="Proteomes" id="UP000000426">
    <property type="component" value="Chromosome"/>
</dbReference>
<dbReference type="InterPro" id="IPR003488">
    <property type="entry name" value="DprA"/>
</dbReference>
<reference evidence="4 6" key="1">
    <citation type="journal article" date="2005" name="Proc. Natl. Acad. Sci. U.S.A.">
        <title>Comparison of the complete genome sequences of Pseudomonas syringae pv. syringae B728a and pv. tomato DC3000.</title>
        <authorList>
            <person name="Feil H."/>
            <person name="Feil W.S."/>
            <person name="Chain P."/>
            <person name="Larimer F."/>
            <person name="Dibartolo G."/>
            <person name="Copeland A."/>
            <person name="Lykidis A."/>
            <person name="Trong S."/>
            <person name="Nolan M."/>
            <person name="Goltsman E."/>
            <person name="Thiel J."/>
            <person name="Malfatti S."/>
            <person name="Loper J.E."/>
            <person name="Lapidus A."/>
            <person name="Detter J.C."/>
            <person name="Land M."/>
            <person name="Richardson P.M."/>
            <person name="Kyrpides N.C."/>
            <person name="Ivanova N."/>
            <person name="Lindow S.E."/>
        </authorList>
    </citation>
    <scope>NUCLEOTIDE SEQUENCE [LARGE SCALE GENOMIC DNA]</scope>
    <source>
        <strain evidence="4 6">B728a</strain>
    </source>
</reference>